<comment type="caution">
    <text evidence="3">The sequence shown here is derived from an EMBL/GenBank/DDBJ whole genome shotgun (WGS) entry which is preliminary data.</text>
</comment>
<evidence type="ECO:0000313" key="3">
    <source>
        <dbReference type="EMBL" id="KAK4229996.1"/>
    </source>
</evidence>
<evidence type="ECO:0000256" key="1">
    <source>
        <dbReference type="SAM" id="Coils"/>
    </source>
</evidence>
<accession>A0AAN7GZB0</accession>
<feature type="compositionally biased region" description="Polar residues" evidence="2">
    <location>
        <begin position="429"/>
        <end position="438"/>
    </location>
</feature>
<dbReference type="Proteomes" id="UP001301958">
    <property type="component" value="Unassembled WGS sequence"/>
</dbReference>
<dbReference type="GO" id="GO:0032511">
    <property type="term" value="P:late endosome to vacuole transport via multivesicular body sorting pathway"/>
    <property type="evidence" value="ECO:0007669"/>
    <property type="project" value="TreeGrafter"/>
</dbReference>
<dbReference type="PANTHER" id="PTHR22761">
    <property type="entry name" value="CHARGED MULTIVESICULAR BODY PROTEIN"/>
    <property type="match status" value="1"/>
</dbReference>
<reference evidence="3" key="1">
    <citation type="journal article" date="2023" name="Mol. Phylogenet. Evol.">
        <title>Genome-scale phylogeny and comparative genomics of the fungal order Sordariales.</title>
        <authorList>
            <person name="Hensen N."/>
            <person name="Bonometti L."/>
            <person name="Westerberg I."/>
            <person name="Brannstrom I.O."/>
            <person name="Guillou S."/>
            <person name="Cros-Aarteil S."/>
            <person name="Calhoun S."/>
            <person name="Haridas S."/>
            <person name="Kuo A."/>
            <person name="Mondo S."/>
            <person name="Pangilinan J."/>
            <person name="Riley R."/>
            <person name="LaButti K."/>
            <person name="Andreopoulos B."/>
            <person name="Lipzen A."/>
            <person name="Chen C."/>
            <person name="Yan M."/>
            <person name="Daum C."/>
            <person name="Ng V."/>
            <person name="Clum A."/>
            <person name="Steindorff A."/>
            <person name="Ohm R.A."/>
            <person name="Martin F."/>
            <person name="Silar P."/>
            <person name="Natvig D.O."/>
            <person name="Lalanne C."/>
            <person name="Gautier V."/>
            <person name="Ament-Velasquez S.L."/>
            <person name="Kruys A."/>
            <person name="Hutchinson M.I."/>
            <person name="Powell A.J."/>
            <person name="Barry K."/>
            <person name="Miller A.N."/>
            <person name="Grigoriev I.V."/>
            <person name="Debuchy R."/>
            <person name="Gladieux P."/>
            <person name="Hiltunen Thoren M."/>
            <person name="Johannesson H."/>
        </authorList>
    </citation>
    <scope>NUCLEOTIDE SEQUENCE</scope>
    <source>
        <strain evidence="3">CBS 990.96</strain>
    </source>
</reference>
<name>A0AAN7GZB0_9PEZI</name>
<evidence type="ECO:0000256" key="2">
    <source>
        <dbReference type="SAM" id="MobiDB-lite"/>
    </source>
</evidence>
<evidence type="ECO:0000313" key="4">
    <source>
        <dbReference type="Proteomes" id="UP001301958"/>
    </source>
</evidence>
<dbReference type="Pfam" id="PF25880">
    <property type="entry name" value="WHD_CHMP7_1st"/>
    <property type="match status" value="1"/>
</dbReference>
<feature type="region of interest" description="Disordered" evidence="2">
    <location>
        <begin position="396"/>
        <end position="452"/>
    </location>
</feature>
<dbReference type="EMBL" id="MU865303">
    <property type="protein sequence ID" value="KAK4229996.1"/>
    <property type="molecule type" value="Genomic_DNA"/>
</dbReference>
<sequence length="452" mass="50550">MSSPSLLDYLIEHEPSFRKPRLPALYSDFLPQKSLNPDGYAANISAWRRALSLIVKSGLAPSLKSTKSVFILNCDEQALSRAFESKQYGRPLALGEVMKEMYKSGDLIPLNQFLEQKENLYDQRKNWSVWGIGGWVLTKVVGDWTRVGGQYVVLENVEGMGKKFCEGDKIKELDGEGNRFEKVFSKAHFGKVFNQELTELGERDLEVLLRFLSRDKRVLAFDGSTVKVLGGEEETAEEEITEEDRSIAQLKEVLASLTHQTKILEKRVEELNATAKLAVAKQNRVAALAALKSKKLAEATLERRFATVNQLEEVAAKIQQASDNVQIVKVMESSSEALKSLTAQTGGVERVEEVVDRLREQMAASDEIGSILAEASGMQAIDEGEIDDELAELEQAEEKGKEAKQRAQKEEQEKKEAEELQKRLEQVGQVPSTIPQSEESPEAMMSRLTLKE</sequence>
<keyword evidence="4" id="KW-1185">Reference proteome</keyword>
<dbReference type="Pfam" id="PF03357">
    <property type="entry name" value="Snf7"/>
    <property type="match status" value="1"/>
</dbReference>
<dbReference type="Gene3D" id="1.10.287.1060">
    <property type="entry name" value="ESAT-6-like"/>
    <property type="match status" value="1"/>
</dbReference>
<keyword evidence="1" id="KW-0175">Coiled coil</keyword>
<dbReference type="InterPro" id="IPR005024">
    <property type="entry name" value="Snf7_fam"/>
</dbReference>
<protein>
    <submittedName>
        <fullName evidence="3">Snf7-domain-containing protein</fullName>
    </submittedName>
</protein>
<dbReference type="GO" id="GO:0000815">
    <property type="term" value="C:ESCRT III complex"/>
    <property type="evidence" value="ECO:0007669"/>
    <property type="project" value="TreeGrafter"/>
</dbReference>
<dbReference type="PANTHER" id="PTHR22761:SF18">
    <property type="entry name" value="SORTING PROTEIN SNF7 FAMILY PROTEIN, PUTATIVE (AFU_ORTHOLOGUE AFUA_2G16692)-RELATED"/>
    <property type="match status" value="1"/>
</dbReference>
<feature type="compositionally biased region" description="Basic and acidic residues" evidence="2">
    <location>
        <begin position="396"/>
        <end position="425"/>
    </location>
</feature>
<dbReference type="GO" id="GO:0005771">
    <property type="term" value="C:multivesicular body"/>
    <property type="evidence" value="ECO:0007669"/>
    <property type="project" value="TreeGrafter"/>
</dbReference>
<dbReference type="AlphaFoldDB" id="A0AAN7GZB0"/>
<gene>
    <name evidence="3" type="ORF">QBC38DRAFT_71193</name>
</gene>
<feature type="coiled-coil region" evidence="1">
    <location>
        <begin position="233"/>
        <end position="274"/>
    </location>
</feature>
<proteinExistence type="predicted"/>
<reference evidence="3" key="2">
    <citation type="submission" date="2023-05" db="EMBL/GenBank/DDBJ databases">
        <authorList>
            <consortium name="Lawrence Berkeley National Laboratory"/>
            <person name="Steindorff A."/>
            <person name="Hensen N."/>
            <person name="Bonometti L."/>
            <person name="Westerberg I."/>
            <person name="Brannstrom I.O."/>
            <person name="Guillou S."/>
            <person name="Cros-Aarteil S."/>
            <person name="Calhoun S."/>
            <person name="Haridas S."/>
            <person name="Kuo A."/>
            <person name="Mondo S."/>
            <person name="Pangilinan J."/>
            <person name="Riley R."/>
            <person name="Labutti K."/>
            <person name="Andreopoulos B."/>
            <person name="Lipzen A."/>
            <person name="Chen C."/>
            <person name="Yanf M."/>
            <person name="Daum C."/>
            <person name="Ng V."/>
            <person name="Clum A."/>
            <person name="Ohm R."/>
            <person name="Martin F."/>
            <person name="Silar P."/>
            <person name="Natvig D."/>
            <person name="Lalanne C."/>
            <person name="Gautier V."/>
            <person name="Ament-Velasquez S.L."/>
            <person name="Kruys A."/>
            <person name="Hutchinson M.I."/>
            <person name="Powell A.J."/>
            <person name="Barry K."/>
            <person name="Miller A.N."/>
            <person name="Grigoriev I.V."/>
            <person name="Debuchy R."/>
            <person name="Gladieux P."/>
            <person name="Thoren M.H."/>
            <person name="Johannesson H."/>
        </authorList>
    </citation>
    <scope>NUCLEOTIDE SEQUENCE</scope>
    <source>
        <strain evidence="3">CBS 990.96</strain>
    </source>
</reference>
<dbReference type="GO" id="GO:0006900">
    <property type="term" value="P:vesicle budding from membrane"/>
    <property type="evidence" value="ECO:0007669"/>
    <property type="project" value="TreeGrafter"/>
</dbReference>
<organism evidence="3 4">
    <name type="scientific">Podospora fimiseda</name>
    <dbReference type="NCBI Taxonomy" id="252190"/>
    <lineage>
        <taxon>Eukaryota</taxon>
        <taxon>Fungi</taxon>
        <taxon>Dikarya</taxon>
        <taxon>Ascomycota</taxon>
        <taxon>Pezizomycotina</taxon>
        <taxon>Sordariomycetes</taxon>
        <taxon>Sordariomycetidae</taxon>
        <taxon>Sordariales</taxon>
        <taxon>Podosporaceae</taxon>
        <taxon>Podospora</taxon>
    </lineage>
</organism>
<dbReference type="GO" id="GO:0009898">
    <property type="term" value="C:cytoplasmic side of plasma membrane"/>
    <property type="evidence" value="ECO:0007669"/>
    <property type="project" value="TreeGrafter"/>
</dbReference>